<dbReference type="EMBL" id="VLKL01000012">
    <property type="protein sequence ID" value="TWI02045.1"/>
    <property type="molecule type" value="Genomic_DNA"/>
</dbReference>
<comment type="caution">
    <text evidence="2">The sequence shown here is derived from an EMBL/GenBank/DDBJ whole genome shotgun (WGS) entry which is preliminary data.</text>
</comment>
<keyword evidence="3" id="KW-1185">Reference proteome</keyword>
<evidence type="ECO:0000256" key="1">
    <source>
        <dbReference type="SAM" id="Phobius"/>
    </source>
</evidence>
<feature type="transmembrane region" description="Helical" evidence="1">
    <location>
        <begin position="134"/>
        <end position="153"/>
    </location>
</feature>
<gene>
    <name evidence="2" type="ORF">IQ17_04405</name>
</gene>
<evidence type="ECO:0000313" key="3">
    <source>
        <dbReference type="Proteomes" id="UP000317176"/>
    </source>
</evidence>
<dbReference type="Proteomes" id="UP000317176">
    <property type="component" value="Unassembled WGS sequence"/>
</dbReference>
<sequence length="214" mass="23503">MTRRDNAMHRPRRATGRPHLRLRTAPGVRAVRSAHPVAHRHAGIVQVSPREHDERRFIARSLARAGKALRSPYFGNIGVLILLCVISFHPCFDLAKIVSNSILCLGAKAAFAATVNLVVNDWTPTIQAFLAGRLLRWIGLSLLVALLPALTVVRAGMRAKLRSLASLMLGRLRGVLRASPLPVGRPMPEGRAAGAIHEKVNGRQRHEPRKLHSV</sequence>
<name>A0A562L350_9BRAD</name>
<proteinExistence type="predicted"/>
<evidence type="ECO:0000313" key="2">
    <source>
        <dbReference type="EMBL" id="TWI02045.1"/>
    </source>
</evidence>
<keyword evidence="1" id="KW-0472">Membrane</keyword>
<keyword evidence="1" id="KW-0812">Transmembrane</keyword>
<organism evidence="2 3">
    <name type="scientific">Bradyrhizobium daqingense</name>
    <dbReference type="NCBI Taxonomy" id="993502"/>
    <lineage>
        <taxon>Bacteria</taxon>
        <taxon>Pseudomonadati</taxon>
        <taxon>Pseudomonadota</taxon>
        <taxon>Alphaproteobacteria</taxon>
        <taxon>Hyphomicrobiales</taxon>
        <taxon>Nitrobacteraceae</taxon>
        <taxon>Bradyrhizobium</taxon>
    </lineage>
</organism>
<protein>
    <submittedName>
        <fullName evidence="2">Uncharacterized protein</fullName>
    </submittedName>
</protein>
<feature type="transmembrane region" description="Helical" evidence="1">
    <location>
        <begin position="73"/>
        <end position="90"/>
    </location>
</feature>
<reference evidence="2 3" key="1">
    <citation type="journal article" date="2015" name="Stand. Genomic Sci.">
        <title>Genomic Encyclopedia of Bacterial and Archaeal Type Strains, Phase III: the genomes of soil and plant-associated and newly described type strains.</title>
        <authorList>
            <person name="Whitman W.B."/>
            <person name="Woyke T."/>
            <person name="Klenk H.P."/>
            <person name="Zhou Y."/>
            <person name="Lilburn T.G."/>
            <person name="Beck B.J."/>
            <person name="De Vos P."/>
            <person name="Vandamme P."/>
            <person name="Eisen J.A."/>
            <person name="Garrity G."/>
            <person name="Hugenholtz P."/>
            <person name="Kyrpides N.C."/>
        </authorList>
    </citation>
    <scope>NUCLEOTIDE SEQUENCE [LARGE SCALE GENOMIC DNA]</scope>
    <source>
        <strain evidence="2 3">CGMCC 1.10947</strain>
    </source>
</reference>
<accession>A0A562L350</accession>
<dbReference type="AlphaFoldDB" id="A0A562L350"/>
<keyword evidence="1" id="KW-1133">Transmembrane helix</keyword>